<protein>
    <submittedName>
        <fullName evidence="2">Uncharacterized protein</fullName>
    </submittedName>
</protein>
<evidence type="ECO:0000313" key="3">
    <source>
        <dbReference type="Proteomes" id="UP000054564"/>
    </source>
</evidence>
<proteinExistence type="predicted"/>
<reference evidence="3" key="1">
    <citation type="submission" date="2014-03" db="EMBL/GenBank/DDBJ databases">
        <title>The Genome Sequence of Puccinia striiformis f. sp. tritici PST-78.</title>
        <authorList>
            <consortium name="The Broad Institute Genome Sequencing Platform"/>
            <person name="Cuomo C."/>
            <person name="Hulbert S."/>
            <person name="Chen X."/>
            <person name="Walker B."/>
            <person name="Young S.K."/>
            <person name="Zeng Q."/>
            <person name="Gargeya S."/>
            <person name="Fitzgerald M."/>
            <person name="Haas B."/>
            <person name="Abouelleil A."/>
            <person name="Alvarado L."/>
            <person name="Arachchi H.M."/>
            <person name="Berlin A.M."/>
            <person name="Chapman S.B."/>
            <person name="Goldberg J."/>
            <person name="Griggs A."/>
            <person name="Gujja S."/>
            <person name="Hansen M."/>
            <person name="Howarth C."/>
            <person name="Imamovic A."/>
            <person name="Larimer J."/>
            <person name="McCowan C."/>
            <person name="Montmayeur A."/>
            <person name="Murphy C."/>
            <person name="Neiman D."/>
            <person name="Pearson M."/>
            <person name="Priest M."/>
            <person name="Roberts A."/>
            <person name="Saif S."/>
            <person name="Shea T."/>
            <person name="Sisk P."/>
            <person name="Sykes S."/>
            <person name="Wortman J."/>
            <person name="Nusbaum C."/>
            <person name="Birren B."/>
        </authorList>
    </citation>
    <scope>NUCLEOTIDE SEQUENCE [LARGE SCALE GENOMIC DNA]</scope>
    <source>
        <strain evidence="3">race PST-78</strain>
    </source>
</reference>
<comment type="caution">
    <text evidence="2">The sequence shown here is derived from an EMBL/GenBank/DDBJ whole genome shotgun (WGS) entry which is preliminary data.</text>
</comment>
<feature type="compositionally biased region" description="Acidic residues" evidence="1">
    <location>
        <begin position="53"/>
        <end position="66"/>
    </location>
</feature>
<dbReference type="AlphaFoldDB" id="A0A0L0UNZ6"/>
<sequence length="101" mass="10406">MGSNKFSPSKSSTGPSPSVDPLKNQFSHPAGTPGSSRRNSPSPTGKGKGTALEGDDASSSDLEDLDVPIHGGRQAPQTLVNDPTRLLATTQHVRSTALEAI</sequence>
<feature type="compositionally biased region" description="Polar residues" evidence="1">
    <location>
        <begin position="33"/>
        <end position="43"/>
    </location>
</feature>
<keyword evidence="3" id="KW-1185">Reference proteome</keyword>
<name>A0A0L0UNZ6_9BASI</name>
<dbReference type="EMBL" id="AJIL01001847">
    <property type="protein sequence ID" value="KNE88459.1"/>
    <property type="molecule type" value="Genomic_DNA"/>
</dbReference>
<feature type="region of interest" description="Disordered" evidence="1">
    <location>
        <begin position="1"/>
        <end position="78"/>
    </location>
</feature>
<gene>
    <name evidence="2" type="ORF">PSTG_18140</name>
</gene>
<organism evidence="2 3">
    <name type="scientific">Puccinia striiformis f. sp. tritici PST-78</name>
    <dbReference type="NCBI Taxonomy" id="1165861"/>
    <lineage>
        <taxon>Eukaryota</taxon>
        <taxon>Fungi</taxon>
        <taxon>Dikarya</taxon>
        <taxon>Basidiomycota</taxon>
        <taxon>Pucciniomycotina</taxon>
        <taxon>Pucciniomycetes</taxon>
        <taxon>Pucciniales</taxon>
        <taxon>Pucciniaceae</taxon>
        <taxon>Puccinia</taxon>
    </lineage>
</organism>
<feature type="compositionally biased region" description="Low complexity" evidence="1">
    <location>
        <begin position="7"/>
        <end position="17"/>
    </location>
</feature>
<dbReference type="Proteomes" id="UP000054564">
    <property type="component" value="Unassembled WGS sequence"/>
</dbReference>
<evidence type="ECO:0000256" key="1">
    <source>
        <dbReference type="SAM" id="MobiDB-lite"/>
    </source>
</evidence>
<evidence type="ECO:0000313" key="2">
    <source>
        <dbReference type="EMBL" id="KNE88459.1"/>
    </source>
</evidence>
<accession>A0A0L0UNZ6</accession>